<dbReference type="EMBL" id="CP033238">
    <property type="protein sequence ID" value="AZF76630.1"/>
    <property type="molecule type" value="Genomic_DNA"/>
</dbReference>
<dbReference type="Pfam" id="PF02687">
    <property type="entry name" value="FtsX"/>
    <property type="match status" value="1"/>
</dbReference>
<dbReference type="GO" id="GO:0005886">
    <property type="term" value="C:plasma membrane"/>
    <property type="evidence" value="ECO:0007669"/>
    <property type="project" value="UniProtKB-SubCell"/>
</dbReference>
<evidence type="ECO:0000313" key="19">
    <source>
        <dbReference type="Proteomes" id="UP000267993"/>
    </source>
</evidence>
<dbReference type="OrthoDB" id="11469at2157"/>
<evidence type="ECO:0000313" key="23">
    <source>
        <dbReference type="Proteomes" id="UP000278715"/>
    </source>
</evidence>
<comment type="similarity">
    <text evidence="6">Belongs to the ABC-4 integral membrane protein family.</text>
</comment>
<evidence type="ECO:0000313" key="20">
    <source>
        <dbReference type="Proteomes" id="UP000273194"/>
    </source>
</evidence>
<dbReference type="EMBL" id="CP033239">
    <property type="protein sequence ID" value="AZF79238.1"/>
    <property type="molecule type" value="Genomic_DNA"/>
</dbReference>
<keyword evidence="5 7" id="KW-0472">Membrane</keyword>
<dbReference type="Proteomes" id="UP000275843">
    <property type="component" value="Chromosome"/>
</dbReference>
<dbReference type="PATRIC" id="fig|2287.6.peg.2142"/>
<dbReference type="Proteomes" id="UP000278715">
    <property type="component" value="Chromosome"/>
</dbReference>
<name>A0A0E3JUG0_SACSO</name>
<reference evidence="16 25" key="4">
    <citation type="journal article" date="2020" name="Nat. Commun.">
        <title>The structures of two archaeal type IV pili illuminate evolutionary relationships.</title>
        <authorList>
            <person name="Wang F."/>
            <person name="Baquero D.P."/>
            <person name="Su Z."/>
            <person name="Beltran L.C."/>
            <person name="Prangishvili D."/>
            <person name="Krupovic M."/>
            <person name="Egelman E.H."/>
        </authorList>
    </citation>
    <scope>NUCLEOTIDE SEQUENCE [LARGE SCALE GENOMIC DNA]</scope>
    <source>
        <strain evidence="16 25">POZ149</strain>
    </source>
</reference>
<evidence type="ECO:0000256" key="6">
    <source>
        <dbReference type="ARBA" id="ARBA00038076"/>
    </source>
</evidence>
<dbReference type="GO" id="GO:0022857">
    <property type="term" value="F:transmembrane transporter activity"/>
    <property type="evidence" value="ECO:0007669"/>
    <property type="project" value="TreeGrafter"/>
</dbReference>
<dbReference type="EMBL" id="CP033237">
    <property type="protein sequence ID" value="AZF74007.1"/>
    <property type="molecule type" value="Genomic_DNA"/>
</dbReference>
<evidence type="ECO:0000256" key="5">
    <source>
        <dbReference type="ARBA" id="ARBA00023136"/>
    </source>
</evidence>
<evidence type="ECO:0000256" key="3">
    <source>
        <dbReference type="ARBA" id="ARBA00022692"/>
    </source>
</evidence>
<dbReference type="PANTHER" id="PTHR30572:SF4">
    <property type="entry name" value="ABC TRANSPORTER PERMEASE YTRF"/>
    <property type="match status" value="1"/>
</dbReference>
<dbReference type="Proteomes" id="UP000273194">
    <property type="component" value="Chromosome"/>
</dbReference>
<feature type="transmembrane region" description="Helical" evidence="7">
    <location>
        <begin position="358"/>
        <end position="380"/>
    </location>
</feature>
<evidence type="ECO:0000313" key="21">
    <source>
        <dbReference type="Proteomes" id="UP000273443"/>
    </source>
</evidence>
<feature type="domain" description="ABC3 transporter permease C-terminal" evidence="8">
    <location>
        <begin position="269"/>
        <end position="391"/>
    </location>
</feature>
<dbReference type="InterPro" id="IPR050250">
    <property type="entry name" value="Macrolide_Exporter_MacB"/>
</dbReference>
<dbReference type="EMBL" id="LT549890">
    <property type="protein sequence ID" value="SAI84669.1"/>
    <property type="molecule type" value="Genomic_DNA"/>
</dbReference>
<evidence type="ECO:0000256" key="2">
    <source>
        <dbReference type="ARBA" id="ARBA00022475"/>
    </source>
</evidence>
<proteinExistence type="inferred from homology"/>
<dbReference type="InterPro" id="IPR025857">
    <property type="entry name" value="MacB_PCD"/>
</dbReference>
<dbReference type="Pfam" id="PF12704">
    <property type="entry name" value="MacB_PCD"/>
    <property type="match status" value="1"/>
</dbReference>
<dbReference type="EMBL" id="CP033235">
    <property type="protein sequence ID" value="AZF68767.1"/>
    <property type="molecule type" value="Genomic_DNA"/>
</dbReference>
<evidence type="ECO:0000256" key="4">
    <source>
        <dbReference type="ARBA" id="ARBA00022989"/>
    </source>
</evidence>
<evidence type="ECO:0000313" key="18">
    <source>
        <dbReference type="Proteomes" id="UP000076770"/>
    </source>
</evidence>
<evidence type="ECO:0000313" key="22">
    <source>
        <dbReference type="Proteomes" id="UP000275843"/>
    </source>
</evidence>
<evidence type="ECO:0000313" key="11">
    <source>
        <dbReference type="EMBL" id="AZF71387.1"/>
    </source>
</evidence>
<reference evidence="19 20" key="3">
    <citation type="journal article" date="2018" name="Proc. Natl. Acad. Sci. U.S.A.">
        <title>Nonmutational mechanism of inheritance in the Archaeon Sulfolobus solfataricus.</title>
        <authorList>
            <person name="Payne S."/>
            <person name="McCarthy S."/>
            <person name="Johnson T."/>
            <person name="North E."/>
            <person name="Blum P."/>
        </authorList>
    </citation>
    <scope>NUCLEOTIDE SEQUENCE [LARGE SCALE GENOMIC DNA]</scope>
    <source>
        <strain evidence="11 19">SARC-H</strain>
        <strain evidence="12 22">SARC-I</strain>
        <strain evidence="14 23">SARC-N</strain>
        <strain evidence="15 24">SARC-O</strain>
        <strain evidence="10 20">SULG</strain>
        <strain evidence="13 21">SULM</strain>
    </source>
</reference>
<dbReference type="Proteomes" id="UP000282269">
    <property type="component" value="Chromosome"/>
</dbReference>
<dbReference type="InterPro" id="IPR003838">
    <property type="entry name" value="ABC3_permease_C"/>
</dbReference>
<feature type="transmembrane region" description="Helical" evidence="7">
    <location>
        <begin position="264"/>
        <end position="289"/>
    </location>
</feature>
<keyword evidence="3 7" id="KW-0812">Transmembrane</keyword>
<keyword evidence="2" id="KW-1003">Cell membrane</keyword>
<evidence type="ECO:0000313" key="14">
    <source>
        <dbReference type="EMBL" id="AZF79238.1"/>
    </source>
</evidence>
<evidence type="ECO:0000256" key="1">
    <source>
        <dbReference type="ARBA" id="ARBA00004651"/>
    </source>
</evidence>
<dbReference type="RefSeq" id="WP_009989716.1">
    <property type="nucleotide sequence ID" value="NZ_CP033235.1"/>
</dbReference>
<evidence type="ECO:0000313" key="10">
    <source>
        <dbReference type="EMBL" id="AZF68767.1"/>
    </source>
</evidence>
<evidence type="ECO:0000313" key="13">
    <source>
        <dbReference type="EMBL" id="AZF76630.1"/>
    </source>
</evidence>
<dbReference type="GeneID" id="38468723"/>
<dbReference type="EMBL" id="CP033236">
    <property type="protein sequence ID" value="AZF71387.1"/>
    <property type="molecule type" value="Genomic_DNA"/>
</dbReference>
<evidence type="ECO:0000313" key="25">
    <source>
        <dbReference type="Proteomes" id="UP000594632"/>
    </source>
</evidence>
<sequence>MKILDFISYALNSLKERKVRAILTILGIVVGPATIISINSMVLGYSHTIISQISNFLSPYDIIVTPTGRGLPLSQYLILQLETILGVKMVIPFYSFPALIRTPNGYEGATVFAVNINQLKIAAPAISLSSGYFPAAEVSYEASIGYQLGNPQGGYSPIRPNQVIQTIIFYNGNNFTKTFLVTGVLNEYGSFLGVDIDKSIIVPLSFGQSISSSYSGAIIIVSSLGEVNEVVNEIKQKFGNSLDIVVAEEFIQLIDNTLQSLNGLLVSAGATSFIVSFMGVTTTMFTTVVERTKEIGILRALGFTRFDVLTMFLVEASVMGFIGSITGLALGSVVALILTQEHFGLGFSFLKGLSVSPVYSPTFMLLVLIFSTILSVIAALGPAYNASKLDPNKALRYE</sequence>
<feature type="domain" description="MacB-like periplasmic core" evidence="9">
    <location>
        <begin position="22"/>
        <end position="236"/>
    </location>
</feature>
<dbReference type="OMA" id="IIRNFAI"/>
<comment type="subcellular location">
    <subcellularLocation>
        <location evidence="1">Cell membrane</location>
        <topology evidence="1">Multi-pass membrane protein</topology>
    </subcellularLocation>
</comment>
<evidence type="ECO:0000259" key="8">
    <source>
        <dbReference type="Pfam" id="PF02687"/>
    </source>
</evidence>
<dbReference type="EMBL" id="CP050869">
    <property type="protein sequence ID" value="QPG48647.1"/>
    <property type="molecule type" value="Genomic_DNA"/>
</dbReference>
<dbReference type="Proteomes" id="UP000594632">
    <property type="component" value="Chromosome"/>
</dbReference>
<dbReference type="EMBL" id="CP033240">
    <property type="protein sequence ID" value="AZF81842.1"/>
    <property type="molecule type" value="Genomic_DNA"/>
</dbReference>
<dbReference type="Proteomes" id="UP000267993">
    <property type="component" value="Chromosome"/>
</dbReference>
<dbReference type="AlphaFoldDB" id="A0A0E3JUG0"/>
<evidence type="ECO:0000259" key="9">
    <source>
        <dbReference type="Pfam" id="PF12704"/>
    </source>
</evidence>
<dbReference type="Proteomes" id="UP000076770">
    <property type="component" value="Chromosome i"/>
</dbReference>
<protein>
    <submittedName>
        <fullName evidence="10 17">ABC transporter permease</fullName>
    </submittedName>
</protein>
<evidence type="ECO:0000313" key="17">
    <source>
        <dbReference type="EMBL" id="SAI84669.1"/>
    </source>
</evidence>
<dbReference type="PANTHER" id="PTHR30572">
    <property type="entry name" value="MEMBRANE COMPONENT OF TRANSPORTER-RELATED"/>
    <property type="match status" value="1"/>
</dbReference>
<keyword evidence="4 7" id="KW-1133">Transmembrane helix</keyword>
<dbReference type="GeneID" id="1454121"/>
<accession>A0A0E3JUG0</accession>
<reference evidence="18" key="2">
    <citation type="submission" date="2016-04" db="EMBL/GenBank/DDBJ databases">
        <authorList>
            <person name="Shah S.A."/>
            <person name="Garrett R.A."/>
        </authorList>
    </citation>
    <scope>NUCLEOTIDE SEQUENCE [LARGE SCALE GENOMIC DNA]</scope>
    <source>
        <strain evidence="18">ATCC 35091 / DSM 1616 / JCM 8930 / NBRC 15331 / P1</strain>
    </source>
</reference>
<feature type="transmembrane region" description="Helical" evidence="7">
    <location>
        <begin position="21"/>
        <end position="45"/>
    </location>
</feature>
<reference evidence="17" key="1">
    <citation type="submission" date="2016-04" db="EMBL/GenBank/DDBJ databases">
        <authorList>
            <person name="Evans L.H."/>
            <person name="Alamgir A."/>
            <person name="Owens N."/>
            <person name="Weber N.D."/>
            <person name="Virtaneva K."/>
            <person name="Barbian K."/>
            <person name="Babar A."/>
            <person name="Rosenke K."/>
        </authorList>
    </citation>
    <scope>NUCLEOTIDE SEQUENCE</scope>
    <source>
        <strain evidence="17">P1</strain>
    </source>
</reference>
<feature type="transmembrane region" description="Helical" evidence="7">
    <location>
        <begin position="309"/>
        <end position="338"/>
    </location>
</feature>
<evidence type="ECO:0000313" key="24">
    <source>
        <dbReference type="Proteomes" id="UP000282269"/>
    </source>
</evidence>
<gene>
    <name evidence="16" type="ORF">HFC64_00385</name>
    <name evidence="17" type="ORF">SSOP1_1115</name>
    <name evidence="10" type="ORF">SULG_10535</name>
    <name evidence="11" type="ORF">SULH_10535</name>
    <name evidence="12" type="ORF">SULI_10535</name>
    <name evidence="13" type="ORF">SULM_10525</name>
    <name evidence="14" type="ORF">SULN_10525</name>
    <name evidence="15" type="ORF">SULO_10535</name>
</gene>
<organism evidence="17 18">
    <name type="scientific">Saccharolobus solfataricus</name>
    <name type="common">Sulfolobus solfataricus</name>
    <dbReference type="NCBI Taxonomy" id="2287"/>
    <lineage>
        <taxon>Archaea</taxon>
        <taxon>Thermoproteota</taxon>
        <taxon>Thermoprotei</taxon>
        <taxon>Sulfolobales</taxon>
        <taxon>Sulfolobaceae</taxon>
        <taxon>Saccharolobus</taxon>
    </lineage>
</organism>
<evidence type="ECO:0000313" key="12">
    <source>
        <dbReference type="EMBL" id="AZF74007.1"/>
    </source>
</evidence>
<evidence type="ECO:0000256" key="7">
    <source>
        <dbReference type="SAM" id="Phobius"/>
    </source>
</evidence>
<dbReference type="Proteomes" id="UP000273443">
    <property type="component" value="Chromosome"/>
</dbReference>
<evidence type="ECO:0000313" key="16">
    <source>
        <dbReference type="EMBL" id="QPG48647.1"/>
    </source>
</evidence>
<evidence type="ECO:0000313" key="15">
    <source>
        <dbReference type="EMBL" id="AZF81842.1"/>
    </source>
</evidence>